<feature type="transmembrane region" description="Helical" evidence="1">
    <location>
        <begin position="48"/>
        <end position="68"/>
    </location>
</feature>
<keyword evidence="1" id="KW-0472">Membrane</keyword>
<evidence type="ECO:0000313" key="2">
    <source>
        <dbReference type="EMBL" id="CCF35438.1"/>
    </source>
</evidence>
<gene>
    <name evidence="2" type="ORF">CH063_07224</name>
</gene>
<sequence length="101" mass="10945">IKGNIIVTNLAKGEEEVIRYAALLRGVESAWQAVSYGLTSLTIFGEVGAIYFNFALWAVAIGPAWLVLRHFGSGLKAHEEEVREVGAVVSSEDGESDTKQH</sequence>
<protein>
    <submittedName>
        <fullName evidence="2">Uncharacterized protein</fullName>
    </submittedName>
</protein>
<dbReference type="EMBL" id="CACQ02001537">
    <property type="protein sequence ID" value="CCF35438.1"/>
    <property type="molecule type" value="Genomic_DNA"/>
</dbReference>
<dbReference type="eggNOG" id="KOG3098">
    <property type="taxonomic scope" value="Eukaryota"/>
</dbReference>
<evidence type="ECO:0000313" key="3">
    <source>
        <dbReference type="Proteomes" id="UP000007174"/>
    </source>
</evidence>
<accession>H1V5D6</accession>
<dbReference type="VEuPathDB" id="FungiDB:CH63R_11540"/>
<reference evidence="3" key="1">
    <citation type="journal article" date="2012" name="Nat. Genet.">
        <title>Lifestyle transitions in plant pathogenic Colletotrichum fungi deciphered by genome and transcriptome analyses.</title>
        <authorList>
            <person name="O'Connell R.J."/>
            <person name="Thon M.R."/>
            <person name="Hacquard S."/>
            <person name="Amyotte S.G."/>
            <person name="Kleemann J."/>
            <person name="Torres M.F."/>
            <person name="Damm U."/>
            <person name="Buiate E.A."/>
            <person name="Epstein L."/>
            <person name="Alkan N."/>
            <person name="Altmueller J."/>
            <person name="Alvarado-Balderrama L."/>
            <person name="Bauser C.A."/>
            <person name="Becker C."/>
            <person name="Birren B.W."/>
            <person name="Chen Z."/>
            <person name="Choi J."/>
            <person name="Crouch J.A."/>
            <person name="Duvick J.P."/>
            <person name="Farman M.A."/>
            <person name="Gan P."/>
            <person name="Heiman D."/>
            <person name="Henrissat B."/>
            <person name="Howard R.J."/>
            <person name="Kabbage M."/>
            <person name="Koch C."/>
            <person name="Kracher B."/>
            <person name="Kubo Y."/>
            <person name="Law A.D."/>
            <person name="Lebrun M.-H."/>
            <person name="Lee Y.-H."/>
            <person name="Miyara I."/>
            <person name="Moore N."/>
            <person name="Neumann U."/>
            <person name="Nordstroem K."/>
            <person name="Panaccione D.G."/>
            <person name="Panstruga R."/>
            <person name="Place M."/>
            <person name="Proctor R.H."/>
            <person name="Prusky D."/>
            <person name="Rech G."/>
            <person name="Reinhardt R."/>
            <person name="Rollins J.A."/>
            <person name="Rounsley S."/>
            <person name="Schardl C.L."/>
            <person name="Schwartz D.C."/>
            <person name="Shenoy N."/>
            <person name="Shirasu K."/>
            <person name="Sikhakolli U.R."/>
            <person name="Stueber K."/>
            <person name="Sukno S.A."/>
            <person name="Sweigard J.A."/>
            <person name="Takano Y."/>
            <person name="Takahara H."/>
            <person name="Trail F."/>
            <person name="van der Does H.C."/>
            <person name="Voll L.M."/>
            <person name="Will I."/>
            <person name="Young S."/>
            <person name="Zeng Q."/>
            <person name="Zhang J."/>
            <person name="Zhou S."/>
            <person name="Dickman M.B."/>
            <person name="Schulze-Lefert P."/>
            <person name="Ver Loren van Themaat E."/>
            <person name="Ma L.-J."/>
            <person name="Vaillancourt L.J."/>
        </authorList>
    </citation>
    <scope>NUCLEOTIDE SEQUENCE [LARGE SCALE GENOMIC DNA]</scope>
    <source>
        <strain evidence="3">IMI 349063</strain>
    </source>
</reference>
<evidence type="ECO:0000256" key="1">
    <source>
        <dbReference type="SAM" id="Phobius"/>
    </source>
</evidence>
<name>H1V5D6_COLHI</name>
<keyword evidence="1" id="KW-1133">Transmembrane helix</keyword>
<organism evidence="2 3">
    <name type="scientific">Colletotrichum higginsianum (strain IMI 349063)</name>
    <name type="common">Crucifer anthracnose fungus</name>
    <dbReference type="NCBI Taxonomy" id="759273"/>
    <lineage>
        <taxon>Eukaryota</taxon>
        <taxon>Fungi</taxon>
        <taxon>Dikarya</taxon>
        <taxon>Ascomycota</taxon>
        <taxon>Pezizomycotina</taxon>
        <taxon>Sordariomycetes</taxon>
        <taxon>Hypocreomycetidae</taxon>
        <taxon>Glomerellales</taxon>
        <taxon>Glomerellaceae</taxon>
        <taxon>Colletotrichum</taxon>
        <taxon>Colletotrichum destructivum species complex</taxon>
    </lineage>
</organism>
<dbReference type="AlphaFoldDB" id="H1V5D6"/>
<proteinExistence type="predicted"/>
<keyword evidence="1" id="KW-0812">Transmembrane</keyword>
<feature type="non-terminal residue" evidence="2">
    <location>
        <position position="1"/>
    </location>
</feature>
<dbReference type="HOGENOM" id="CLU_2298279_0_0_1"/>
<dbReference type="Proteomes" id="UP000007174">
    <property type="component" value="Unassembled WGS sequence"/>
</dbReference>